<feature type="region of interest" description="Disordered" evidence="1">
    <location>
        <begin position="45"/>
        <end position="74"/>
    </location>
</feature>
<dbReference type="SUPFAM" id="SSF50494">
    <property type="entry name" value="Trypsin-like serine proteases"/>
    <property type="match status" value="1"/>
</dbReference>
<proteinExistence type="predicted"/>
<reference evidence="2" key="1">
    <citation type="submission" date="2024-05" db="EMBL/GenBank/DDBJ databases">
        <title>Whole genome shotgun sequence of Streptomyces violascens NBRC 12920.</title>
        <authorList>
            <person name="Komaki H."/>
            <person name="Tamura T."/>
        </authorList>
    </citation>
    <scope>NUCLEOTIDE SEQUENCE</scope>
    <source>
        <strain evidence="2">NBRC 12920</strain>
    </source>
</reference>
<organism evidence="2 3">
    <name type="scientific">Streptomyces violascens</name>
    <dbReference type="NCBI Taxonomy" id="67381"/>
    <lineage>
        <taxon>Bacteria</taxon>
        <taxon>Bacillati</taxon>
        <taxon>Actinomycetota</taxon>
        <taxon>Actinomycetes</taxon>
        <taxon>Kitasatosporales</taxon>
        <taxon>Streptomycetaceae</taxon>
        <taxon>Streptomyces</taxon>
    </lineage>
</organism>
<comment type="caution">
    <text evidence="2">The sequence shown here is derived from an EMBL/GenBank/DDBJ whole genome shotgun (WGS) entry which is preliminary data.</text>
</comment>
<evidence type="ECO:0000313" key="2">
    <source>
        <dbReference type="EMBL" id="GHI43798.1"/>
    </source>
</evidence>
<dbReference type="Gene3D" id="2.40.10.10">
    <property type="entry name" value="Trypsin-like serine proteases"/>
    <property type="match status" value="1"/>
</dbReference>
<dbReference type="InterPro" id="IPR009003">
    <property type="entry name" value="Peptidase_S1_PA"/>
</dbReference>
<evidence type="ECO:0000256" key="1">
    <source>
        <dbReference type="SAM" id="MobiDB-lite"/>
    </source>
</evidence>
<dbReference type="Proteomes" id="UP001050808">
    <property type="component" value="Unassembled WGS sequence"/>
</dbReference>
<feature type="compositionally biased region" description="Gly residues" evidence="1">
    <location>
        <begin position="47"/>
        <end position="74"/>
    </location>
</feature>
<dbReference type="EMBL" id="BNDY01000024">
    <property type="protein sequence ID" value="GHI43798.1"/>
    <property type="molecule type" value="Genomic_DNA"/>
</dbReference>
<dbReference type="InterPro" id="IPR043504">
    <property type="entry name" value="Peptidase_S1_PA_chymotrypsin"/>
</dbReference>
<keyword evidence="3" id="KW-1185">Reference proteome</keyword>
<gene>
    <name evidence="2" type="ORF">Sviol_82060</name>
</gene>
<evidence type="ECO:0008006" key="4">
    <source>
        <dbReference type="Google" id="ProtNLM"/>
    </source>
</evidence>
<accession>A0ABQ3R2Q0</accession>
<protein>
    <recommendedName>
        <fullName evidence="4">Serine protease</fullName>
    </recommendedName>
</protein>
<evidence type="ECO:0000313" key="3">
    <source>
        <dbReference type="Proteomes" id="UP001050808"/>
    </source>
</evidence>
<sequence length="74" mass="6760">MNGNIIGINSAMYSPSSSAASGSSAGSVGLGFAIPINTVKSDLASLRGGGSGGADTGGGNSQGGSNSGGFGGSY</sequence>
<name>A0ABQ3R2Q0_9ACTN</name>